<keyword evidence="4 7" id="KW-0808">Transferase</keyword>
<evidence type="ECO:0000256" key="2">
    <source>
        <dbReference type="ARBA" id="ARBA00012621"/>
    </source>
</evidence>
<dbReference type="EC" id="2.4.99.12" evidence="2 7"/>
<evidence type="ECO:0000256" key="6">
    <source>
        <dbReference type="ARBA" id="ARBA00049183"/>
    </source>
</evidence>
<comment type="function">
    <text evidence="7">Involved in lipopolysaccharide (LPS) biosynthesis. Catalyzes the transfer of 3-deoxy-D-manno-octulosonate (Kdo) residue(s) from CMP-Kdo to lipid IV(A), the tetraacyldisaccharide-1,4'-bisphosphate precursor of lipid A.</text>
</comment>
<sequence length="429" mass="46402">MLWRAVYCLATWLVLPLVFGYFAWRGRREPAYRQNFGERLGLVDDVPKDAIWVHAASVGEVVLIAPLAEALERRFPQSTLLITTMTPTGRERAIKRFGDRVCIRYVPLDTLGATRRFMAAAAPRIGILVETELWPNLIAAADRAHVPLVLVNASVSQRSAEHYARWPLANATRFMLARIDAIGAASEAHAERFATLGAPVERVVATGNLKYDTPDHADTETAGKALRRQWQADTRGIVVAASTHEGEEEILLKAFERLRSRDCGGLLVIAPRHPQRFDAVAALLEASPWSVARRSVGDAVGEATDIVLADTLGEVPMFYSAADVAVVGGSFVPGIGGHNVLEPAALGRPFCVGPYIEEWQDIVDGLVGCGAARICKTPAQLADTAGHWGLDRDRALAAGAAGRAHVREQEGALDRSIALIETALGRHPG</sequence>
<evidence type="ECO:0000259" key="8">
    <source>
        <dbReference type="Pfam" id="PF04413"/>
    </source>
</evidence>
<keyword evidence="10" id="KW-1185">Reference proteome</keyword>
<evidence type="ECO:0000313" key="10">
    <source>
        <dbReference type="Proteomes" id="UP001460888"/>
    </source>
</evidence>
<dbReference type="InterPro" id="IPR039901">
    <property type="entry name" value="Kdotransferase"/>
</dbReference>
<keyword evidence="7" id="KW-0472">Membrane</keyword>
<comment type="catalytic activity">
    <reaction evidence="6 7">
        <text>lipid IVA (E. coli) + CMP-3-deoxy-beta-D-manno-octulosonate = alpha-Kdo-(2-&gt;6)-lipid IVA (E. coli) + CMP + H(+)</text>
        <dbReference type="Rhea" id="RHEA:28066"/>
        <dbReference type="ChEBI" id="CHEBI:15378"/>
        <dbReference type="ChEBI" id="CHEBI:58603"/>
        <dbReference type="ChEBI" id="CHEBI:60364"/>
        <dbReference type="ChEBI" id="CHEBI:60377"/>
        <dbReference type="ChEBI" id="CHEBI:85987"/>
        <dbReference type="EC" id="2.4.99.12"/>
    </reaction>
</comment>
<organism evidence="9 10">
    <name type="scientific">Salinisphaera dokdonensis CL-ES53</name>
    <dbReference type="NCBI Taxonomy" id="1304272"/>
    <lineage>
        <taxon>Bacteria</taxon>
        <taxon>Pseudomonadati</taxon>
        <taxon>Pseudomonadota</taxon>
        <taxon>Gammaproteobacteria</taxon>
        <taxon>Salinisphaerales</taxon>
        <taxon>Salinisphaeraceae</taxon>
        <taxon>Salinisphaera</taxon>
    </lineage>
</organism>
<dbReference type="Gene3D" id="3.40.50.2000">
    <property type="entry name" value="Glycogen Phosphorylase B"/>
    <property type="match status" value="1"/>
</dbReference>
<gene>
    <name evidence="9" type="ORF">SADO_15734</name>
</gene>
<dbReference type="Proteomes" id="UP001460888">
    <property type="component" value="Unassembled WGS sequence"/>
</dbReference>
<evidence type="ECO:0000256" key="7">
    <source>
        <dbReference type="RuleBase" id="RU365103"/>
    </source>
</evidence>
<dbReference type="PANTHER" id="PTHR42755">
    <property type="entry name" value="3-DEOXY-MANNO-OCTULOSONATE CYTIDYLYLTRANSFERASE"/>
    <property type="match status" value="1"/>
</dbReference>
<protein>
    <recommendedName>
        <fullName evidence="3 7">3-deoxy-D-manno-octulosonic acid transferase</fullName>
        <shortName evidence="7">Kdo transferase</shortName>
        <ecNumber evidence="2 7">2.4.99.12</ecNumber>
    </recommendedName>
    <alternativeName>
        <fullName evidence="5 7">Lipid IV(A) 3-deoxy-D-manno-octulosonic acid transferase</fullName>
    </alternativeName>
</protein>
<evidence type="ECO:0000256" key="3">
    <source>
        <dbReference type="ARBA" id="ARBA00019077"/>
    </source>
</evidence>
<dbReference type="EMBL" id="APND01000005">
    <property type="protein sequence ID" value="MES1930713.1"/>
    <property type="molecule type" value="Genomic_DNA"/>
</dbReference>
<name>A0ABV2B5K4_9GAMM</name>
<keyword evidence="7" id="KW-0448">Lipopolysaccharide biosynthesis</keyword>
<evidence type="ECO:0000256" key="4">
    <source>
        <dbReference type="ARBA" id="ARBA00022679"/>
    </source>
</evidence>
<evidence type="ECO:0000256" key="1">
    <source>
        <dbReference type="ARBA" id="ARBA00004713"/>
    </source>
</evidence>
<dbReference type="SUPFAM" id="SSF53756">
    <property type="entry name" value="UDP-Glycosyltransferase/glycogen phosphorylase"/>
    <property type="match status" value="1"/>
</dbReference>
<reference evidence="9 10" key="1">
    <citation type="submission" date="2013-03" db="EMBL/GenBank/DDBJ databases">
        <title>Salinisphaera dokdonensis CL-ES53 Genome Sequencing.</title>
        <authorList>
            <person name="Li C."/>
            <person name="Lai Q."/>
            <person name="Shao Z."/>
        </authorList>
    </citation>
    <scope>NUCLEOTIDE SEQUENCE [LARGE SCALE GENOMIC DNA]</scope>
    <source>
        <strain evidence="9 10">CL-ES53</strain>
    </source>
</reference>
<dbReference type="GO" id="GO:0016740">
    <property type="term" value="F:transferase activity"/>
    <property type="evidence" value="ECO:0007669"/>
    <property type="project" value="UniProtKB-KW"/>
</dbReference>
<dbReference type="RefSeq" id="WP_353113172.1">
    <property type="nucleotide sequence ID" value="NZ_APND01000005.1"/>
</dbReference>
<dbReference type="InterPro" id="IPR007507">
    <property type="entry name" value="Glycos_transf_N"/>
</dbReference>
<dbReference type="PANTHER" id="PTHR42755:SF1">
    <property type="entry name" value="3-DEOXY-D-MANNO-OCTULOSONIC ACID TRANSFERASE, MITOCHONDRIAL-RELATED"/>
    <property type="match status" value="1"/>
</dbReference>
<feature type="domain" description="3-deoxy-D-manno-octulosonic-acid transferase N-terminal" evidence="8">
    <location>
        <begin position="35"/>
        <end position="212"/>
    </location>
</feature>
<dbReference type="Gene3D" id="3.40.50.11720">
    <property type="entry name" value="3-Deoxy-D-manno-octulosonic-acid transferase, N-terminal domain"/>
    <property type="match status" value="1"/>
</dbReference>
<comment type="pathway">
    <text evidence="1 7">Bacterial outer membrane biogenesis; LPS core biosynthesis.</text>
</comment>
<evidence type="ECO:0000256" key="5">
    <source>
        <dbReference type="ARBA" id="ARBA00031445"/>
    </source>
</evidence>
<comment type="caution">
    <text evidence="9">The sequence shown here is derived from an EMBL/GenBank/DDBJ whole genome shotgun (WGS) entry which is preliminary data.</text>
</comment>
<dbReference type="Pfam" id="PF04413">
    <property type="entry name" value="Glycos_transf_N"/>
    <property type="match status" value="1"/>
</dbReference>
<proteinExistence type="inferred from homology"/>
<comment type="similarity">
    <text evidence="7">Belongs to the glycosyltransferase group 1 family.</text>
</comment>
<accession>A0ABV2B5K4</accession>
<keyword evidence="7" id="KW-1003">Cell membrane</keyword>
<evidence type="ECO:0000313" key="9">
    <source>
        <dbReference type="EMBL" id="MES1930713.1"/>
    </source>
</evidence>
<comment type="subcellular location">
    <subcellularLocation>
        <location evidence="7">Cell membrane</location>
    </subcellularLocation>
</comment>
<dbReference type="InterPro" id="IPR038107">
    <property type="entry name" value="Glycos_transf_N_sf"/>
</dbReference>